<keyword evidence="4" id="KW-0804">Transcription</keyword>
<comment type="caution">
    <text evidence="7">The sequence shown here is derived from an EMBL/GenBank/DDBJ whole genome shotgun (WGS) entry which is preliminary data.</text>
</comment>
<dbReference type="InterPro" id="IPR036388">
    <property type="entry name" value="WH-like_DNA-bd_sf"/>
</dbReference>
<comment type="similarity">
    <text evidence="1">Belongs to the LysR transcriptional regulatory family.</text>
</comment>
<evidence type="ECO:0000259" key="6">
    <source>
        <dbReference type="PROSITE" id="PS50931"/>
    </source>
</evidence>
<evidence type="ECO:0000256" key="2">
    <source>
        <dbReference type="ARBA" id="ARBA00023015"/>
    </source>
</evidence>
<dbReference type="GO" id="GO:0005829">
    <property type="term" value="C:cytosol"/>
    <property type="evidence" value="ECO:0007669"/>
    <property type="project" value="TreeGrafter"/>
</dbReference>
<dbReference type="GO" id="GO:0003677">
    <property type="term" value="F:DNA binding"/>
    <property type="evidence" value="ECO:0007669"/>
    <property type="project" value="UniProtKB-KW"/>
</dbReference>
<evidence type="ECO:0000256" key="4">
    <source>
        <dbReference type="ARBA" id="ARBA00023163"/>
    </source>
</evidence>
<dbReference type="Proteomes" id="UP000295129">
    <property type="component" value="Unassembled WGS sequence"/>
</dbReference>
<protein>
    <submittedName>
        <fullName evidence="7">DNA-binding transcriptional LysR family regulator</fullName>
    </submittedName>
</protein>
<dbReference type="SUPFAM" id="SSF46785">
    <property type="entry name" value="Winged helix' DNA-binding domain"/>
    <property type="match status" value="1"/>
</dbReference>
<dbReference type="InterPro" id="IPR050950">
    <property type="entry name" value="HTH-type_LysR_regulators"/>
</dbReference>
<evidence type="ECO:0000256" key="5">
    <source>
        <dbReference type="SAM" id="MobiDB-lite"/>
    </source>
</evidence>
<evidence type="ECO:0000313" key="8">
    <source>
        <dbReference type="Proteomes" id="UP000295129"/>
    </source>
</evidence>
<proteinExistence type="inferred from homology"/>
<dbReference type="InterPro" id="IPR036390">
    <property type="entry name" value="WH_DNA-bd_sf"/>
</dbReference>
<dbReference type="AlphaFoldDB" id="A0A4R6DKK7"/>
<evidence type="ECO:0000256" key="3">
    <source>
        <dbReference type="ARBA" id="ARBA00023125"/>
    </source>
</evidence>
<dbReference type="Pfam" id="PF00126">
    <property type="entry name" value="HTH_1"/>
    <property type="match status" value="1"/>
</dbReference>
<feature type="region of interest" description="Disordered" evidence="5">
    <location>
        <begin position="301"/>
        <end position="335"/>
    </location>
</feature>
<evidence type="ECO:0000313" key="7">
    <source>
        <dbReference type="EMBL" id="TDN44964.1"/>
    </source>
</evidence>
<keyword evidence="8" id="KW-1185">Reference proteome</keyword>
<dbReference type="PROSITE" id="PS50931">
    <property type="entry name" value="HTH_LYSR"/>
    <property type="match status" value="1"/>
</dbReference>
<dbReference type="Gene3D" id="1.10.10.10">
    <property type="entry name" value="Winged helix-like DNA-binding domain superfamily/Winged helix DNA-binding domain"/>
    <property type="match status" value="1"/>
</dbReference>
<name>A0A4R6DKK7_9RHOO</name>
<gene>
    <name evidence="7" type="ORF">C7389_1339</name>
</gene>
<dbReference type="PANTHER" id="PTHR30419:SF8">
    <property type="entry name" value="NITROGEN ASSIMILATION TRANSCRIPTIONAL ACTIVATOR-RELATED"/>
    <property type="match status" value="1"/>
</dbReference>
<dbReference type="InterPro" id="IPR000847">
    <property type="entry name" value="LysR_HTH_N"/>
</dbReference>
<feature type="domain" description="HTH lysR-type" evidence="6">
    <location>
        <begin position="4"/>
        <end position="61"/>
    </location>
</feature>
<dbReference type="PANTHER" id="PTHR30419">
    <property type="entry name" value="HTH-TYPE TRANSCRIPTIONAL REGULATOR YBHD"/>
    <property type="match status" value="1"/>
</dbReference>
<organism evidence="7 8">
    <name type="scientific">Azoarcus indigens</name>
    <dbReference type="NCBI Taxonomy" id="29545"/>
    <lineage>
        <taxon>Bacteria</taxon>
        <taxon>Pseudomonadati</taxon>
        <taxon>Pseudomonadota</taxon>
        <taxon>Betaproteobacteria</taxon>
        <taxon>Rhodocyclales</taxon>
        <taxon>Zoogloeaceae</taxon>
        <taxon>Azoarcus</taxon>
    </lineage>
</organism>
<sequence>MAFRNMRVWRYLEEVVKAGSVRHAAERLYVTPSALLRRIQDIEFDLGTPLFERNASGVQLTAAGELFIGWVRTQNAELQRVCSQIEELSGLRRGEIRIHVSQAAARSLLLEEINRFRAQHPLVKFKVTVSDHDTAMRAMTQYETDLILVFRPVHAAELQPLMSIGQGMVAVMAHDHPLAEKAVLRLRECLQYDIALPDTSFSGRQVIDEVLSRGTARVNPVMEANSFELLSDFVRHSNALTFQIDIGARLWRDDPTLAVRPLDNVDSAHGPLVLGQLRGRNLPVAAAKFAEQLARRLDDMRSLPLAGGDGEAPGGKPDAGDDDAGDAPVPLLRTA</sequence>
<dbReference type="InterPro" id="IPR005119">
    <property type="entry name" value="LysR_subst-bd"/>
</dbReference>
<feature type="compositionally biased region" description="Low complexity" evidence="5">
    <location>
        <begin position="326"/>
        <end position="335"/>
    </location>
</feature>
<keyword evidence="2" id="KW-0805">Transcription regulation</keyword>
<dbReference type="RefSeq" id="WP_211168520.1">
    <property type="nucleotide sequence ID" value="NZ_SNVV01000033.1"/>
</dbReference>
<accession>A0A4R6DKK7</accession>
<dbReference type="GO" id="GO:0003700">
    <property type="term" value="F:DNA-binding transcription factor activity"/>
    <property type="evidence" value="ECO:0007669"/>
    <property type="project" value="InterPro"/>
</dbReference>
<dbReference type="Pfam" id="PF03466">
    <property type="entry name" value="LysR_substrate"/>
    <property type="match status" value="1"/>
</dbReference>
<evidence type="ECO:0000256" key="1">
    <source>
        <dbReference type="ARBA" id="ARBA00009437"/>
    </source>
</evidence>
<dbReference type="EMBL" id="SNVV01000033">
    <property type="protein sequence ID" value="TDN44964.1"/>
    <property type="molecule type" value="Genomic_DNA"/>
</dbReference>
<keyword evidence="3 7" id="KW-0238">DNA-binding</keyword>
<dbReference type="SUPFAM" id="SSF53850">
    <property type="entry name" value="Periplasmic binding protein-like II"/>
    <property type="match status" value="1"/>
</dbReference>
<reference evidence="7 8" key="1">
    <citation type="submission" date="2019-03" db="EMBL/GenBank/DDBJ databases">
        <title>Genomic Encyclopedia of Type Strains, Phase IV (KMG-IV): sequencing the most valuable type-strain genomes for metagenomic binning, comparative biology and taxonomic classification.</title>
        <authorList>
            <person name="Goeker M."/>
        </authorList>
    </citation>
    <scope>NUCLEOTIDE SEQUENCE [LARGE SCALE GENOMIC DNA]</scope>
    <source>
        <strain evidence="7 8">DSM 12121</strain>
    </source>
</reference>
<dbReference type="Gene3D" id="3.40.190.290">
    <property type="match status" value="1"/>
</dbReference>